<feature type="transmembrane region" description="Helical" evidence="2">
    <location>
        <begin position="92"/>
        <end position="112"/>
    </location>
</feature>
<organism evidence="4 5">
    <name type="scientific">Crucibulum laeve</name>
    <dbReference type="NCBI Taxonomy" id="68775"/>
    <lineage>
        <taxon>Eukaryota</taxon>
        <taxon>Fungi</taxon>
        <taxon>Dikarya</taxon>
        <taxon>Basidiomycota</taxon>
        <taxon>Agaricomycotina</taxon>
        <taxon>Agaricomycetes</taxon>
        <taxon>Agaricomycetidae</taxon>
        <taxon>Agaricales</taxon>
        <taxon>Agaricineae</taxon>
        <taxon>Nidulariaceae</taxon>
        <taxon>Crucibulum</taxon>
    </lineage>
</organism>
<dbReference type="Pfam" id="PF20152">
    <property type="entry name" value="DUF6534"/>
    <property type="match status" value="1"/>
</dbReference>
<dbReference type="AlphaFoldDB" id="A0A5C3LKU8"/>
<evidence type="ECO:0000313" key="4">
    <source>
        <dbReference type="EMBL" id="TFK33378.1"/>
    </source>
</evidence>
<feature type="transmembrane region" description="Helical" evidence="2">
    <location>
        <begin position="124"/>
        <end position="146"/>
    </location>
</feature>
<evidence type="ECO:0000313" key="5">
    <source>
        <dbReference type="Proteomes" id="UP000308652"/>
    </source>
</evidence>
<gene>
    <name evidence="4" type="ORF">BDQ12DRAFT_715867</name>
</gene>
<dbReference type="InterPro" id="IPR045339">
    <property type="entry name" value="DUF6534"/>
</dbReference>
<keyword evidence="2" id="KW-0472">Membrane</keyword>
<evidence type="ECO:0000259" key="3">
    <source>
        <dbReference type="Pfam" id="PF20152"/>
    </source>
</evidence>
<feature type="compositionally biased region" description="Polar residues" evidence="1">
    <location>
        <begin position="286"/>
        <end position="300"/>
    </location>
</feature>
<dbReference type="OrthoDB" id="2745105at2759"/>
<feature type="transmembrane region" description="Helical" evidence="2">
    <location>
        <begin position="51"/>
        <end position="72"/>
    </location>
</feature>
<accession>A0A5C3LKU8</accession>
<sequence length="333" mass="36615">MATTTAKLTFDDTLGAIFLGGIVASTLYGITCVQTFIFLKGSQADRTYMKTIVVGLWIIDTVQHALVIHSLYYYMVTNYGNPSAVQNQVWSVVAQLIPGALSDTLVRSVYALRVWRLTYQRPYIAIIGILCLNYFGCKFAMAVYLLDGHSNFQQVNKLSWMLYSGLTSAVVVDAFIAIVLCYSIYQKRTGFRSTNAMLNKLIVLAINTGVLMTFGSISIFTAYVARPHSLIYIGIYMPSNKIYINSLLASLNAHEYVRGNSNIATDSAMPTFDNEGNMNLPALSTSSKSSDYGNLKSSGIPQDKDNSASSLVYANRTMPTKIDVKVTKAASIM</sequence>
<proteinExistence type="predicted"/>
<dbReference type="PANTHER" id="PTHR40465">
    <property type="entry name" value="CHROMOSOME 1, WHOLE GENOME SHOTGUN SEQUENCE"/>
    <property type="match status" value="1"/>
</dbReference>
<protein>
    <recommendedName>
        <fullName evidence="3">DUF6534 domain-containing protein</fullName>
    </recommendedName>
</protein>
<evidence type="ECO:0000256" key="1">
    <source>
        <dbReference type="SAM" id="MobiDB-lite"/>
    </source>
</evidence>
<reference evidence="4 5" key="1">
    <citation type="journal article" date="2019" name="Nat. Ecol. Evol.">
        <title>Megaphylogeny resolves global patterns of mushroom evolution.</title>
        <authorList>
            <person name="Varga T."/>
            <person name="Krizsan K."/>
            <person name="Foldi C."/>
            <person name="Dima B."/>
            <person name="Sanchez-Garcia M."/>
            <person name="Sanchez-Ramirez S."/>
            <person name="Szollosi G.J."/>
            <person name="Szarkandi J.G."/>
            <person name="Papp V."/>
            <person name="Albert L."/>
            <person name="Andreopoulos W."/>
            <person name="Angelini C."/>
            <person name="Antonin V."/>
            <person name="Barry K.W."/>
            <person name="Bougher N.L."/>
            <person name="Buchanan P."/>
            <person name="Buyck B."/>
            <person name="Bense V."/>
            <person name="Catcheside P."/>
            <person name="Chovatia M."/>
            <person name="Cooper J."/>
            <person name="Damon W."/>
            <person name="Desjardin D."/>
            <person name="Finy P."/>
            <person name="Geml J."/>
            <person name="Haridas S."/>
            <person name="Hughes K."/>
            <person name="Justo A."/>
            <person name="Karasinski D."/>
            <person name="Kautmanova I."/>
            <person name="Kiss B."/>
            <person name="Kocsube S."/>
            <person name="Kotiranta H."/>
            <person name="LaButti K.M."/>
            <person name="Lechner B.E."/>
            <person name="Liimatainen K."/>
            <person name="Lipzen A."/>
            <person name="Lukacs Z."/>
            <person name="Mihaltcheva S."/>
            <person name="Morgado L.N."/>
            <person name="Niskanen T."/>
            <person name="Noordeloos M.E."/>
            <person name="Ohm R.A."/>
            <person name="Ortiz-Santana B."/>
            <person name="Ovrebo C."/>
            <person name="Racz N."/>
            <person name="Riley R."/>
            <person name="Savchenko A."/>
            <person name="Shiryaev A."/>
            <person name="Soop K."/>
            <person name="Spirin V."/>
            <person name="Szebenyi C."/>
            <person name="Tomsovsky M."/>
            <person name="Tulloss R.E."/>
            <person name="Uehling J."/>
            <person name="Grigoriev I.V."/>
            <person name="Vagvolgyi C."/>
            <person name="Papp T."/>
            <person name="Martin F.M."/>
            <person name="Miettinen O."/>
            <person name="Hibbett D.S."/>
            <person name="Nagy L.G."/>
        </authorList>
    </citation>
    <scope>NUCLEOTIDE SEQUENCE [LARGE SCALE GENOMIC DNA]</scope>
    <source>
        <strain evidence="4 5">CBS 166.37</strain>
    </source>
</reference>
<keyword evidence="2" id="KW-1133">Transmembrane helix</keyword>
<feature type="region of interest" description="Disordered" evidence="1">
    <location>
        <begin position="286"/>
        <end position="306"/>
    </location>
</feature>
<dbReference type="STRING" id="68775.A0A5C3LKU8"/>
<dbReference type="EMBL" id="ML213649">
    <property type="protein sequence ID" value="TFK33378.1"/>
    <property type="molecule type" value="Genomic_DNA"/>
</dbReference>
<feature type="transmembrane region" description="Helical" evidence="2">
    <location>
        <begin position="16"/>
        <end position="39"/>
    </location>
</feature>
<feature type="transmembrane region" description="Helical" evidence="2">
    <location>
        <begin position="201"/>
        <end position="225"/>
    </location>
</feature>
<feature type="transmembrane region" description="Helical" evidence="2">
    <location>
        <begin position="158"/>
        <end position="180"/>
    </location>
</feature>
<dbReference type="PANTHER" id="PTHR40465:SF1">
    <property type="entry name" value="DUF6534 DOMAIN-CONTAINING PROTEIN"/>
    <property type="match status" value="1"/>
</dbReference>
<dbReference type="Proteomes" id="UP000308652">
    <property type="component" value="Unassembled WGS sequence"/>
</dbReference>
<evidence type="ECO:0000256" key="2">
    <source>
        <dbReference type="SAM" id="Phobius"/>
    </source>
</evidence>
<feature type="domain" description="DUF6534" evidence="3">
    <location>
        <begin position="169"/>
        <end position="255"/>
    </location>
</feature>
<keyword evidence="2" id="KW-0812">Transmembrane</keyword>
<name>A0A5C3LKU8_9AGAR</name>
<keyword evidence="5" id="KW-1185">Reference proteome</keyword>